<feature type="compositionally biased region" description="Basic and acidic residues" evidence="1">
    <location>
        <begin position="35"/>
        <end position="46"/>
    </location>
</feature>
<dbReference type="Proteomes" id="UP000182658">
    <property type="component" value="Unassembled WGS sequence"/>
</dbReference>
<dbReference type="AlphaFoldDB" id="A0A1J7JB09"/>
<dbReference type="OrthoDB" id="10560310at2759"/>
<proteinExistence type="predicted"/>
<evidence type="ECO:0000313" key="3">
    <source>
        <dbReference type="Proteomes" id="UP000182658"/>
    </source>
</evidence>
<evidence type="ECO:0000256" key="1">
    <source>
        <dbReference type="SAM" id="MobiDB-lite"/>
    </source>
</evidence>
<dbReference type="InParanoid" id="A0A1J7JB09"/>
<keyword evidence="3" id="KW-1185">Reference proteome</keyword>
<evidence type="ECO:0000313" key="2">
    <source>
        <dbReference type="EMBL" id="OIW26944.1"/>
    </source>
</evidence>
<organism evidence="2 3">
    <name type="scientific">Coniochaeta ligniaria NRRL 30616</name>
    <dbReference type="NCBI Taxonomy" id="1408157"/>
    <lineage>
        <taxon>Eukaryota</taxon>
        <taxon>Fungi</taxon>
        <taxon>Dikarya</taxon>
        <taxon>Ascomycota</taxon>
        <taxon>Pezizomycotina</taxon>
        <taxon>Sordariomycetes</taxon>
        <taxon>Sordariomycetidae</taxon>
        <taxon>Coniochaetales</taxon>
        <taxon>Coniochaetaceae</taxon>
        <taxon>Coniochaeta</taxon>
    </lineage>
</organism>
<protein>
    <submittedName>
        <fullName evidence="2">Uncharacterized protein</fullName>
    </submittedName>
</protein>
<accession>A0A1J7JB09</accession>
<reference evidence="2 3" key="1">
    <citation type="submission" date="2016-10" db="EMBL/GenBank/DDBJ databases">
        <title>Draft genome sequence of Coniochaeta ligniaria NRRL30616, a lignocellulolytic fungus for bioabatement of inhibitors in plant biomass hydrolysates.</title>
        <authorList>
            <consortium name="DOE Joint Genome Institute"/>
            <person name="Jimenez D.J."/>
            <person name="Hector R.E."/>
            <person name="Riley R."/>
            <person name="Sun H."/>
            <person name="Grigoriev I.V."/>
            <person name="Van Elsas J.D."/>
            <person name="Nichols N.N."/>
        </authorList>
    </citation>
    <scope>NUCLEOTIDE SEQUENCE [LARGE SCALE GENOMIC DNA]</scope>
    <source>
        <strain evidence="2 3">NRRL 30616</strain>
    </source>
</reference>
<gene>
    <name evidence="2" type="ORF">CONLIGDRAFT_717129</name>
</gene>
<sequence length="368" mass="41679">MSFPPFGHEPSIVPLHPLRTRNYVQGGQENGALKVVKEAEAMKGSEETSTPQQKNRLKRKAEQEVDNDEQPEVPALPSSHAVDISAQRQLLIPEPGVQWMFTKPIPIKRPKNPDDWAPDISSHSGRSGPVVPAIQFPLHLARITSQSDRSYQRWAMQHFPPMVDFVPTNLYIRNMGDMSYLTKAHAQKVFEILGAETDVLQYLYNTVSDPYNAGAITKNQFIQAMWLLHIGCRDALRKQERYMAEVLPRYINHWTTCDVCSRMLVPGYHTFGCKVCVTNGVSQYYVCQTCLKAGRVCRHGYQMEENELYHHPEAPSALSRPRVLDDGETKIYFECDQCHQVLPAGSTTKFCSQHAGGNTQGNKRRRVG</sequence>
<dbReference type="EMBL" id="KV875100">
    <property type="protein sequence ID" value="OIW26944.1"/>
    <property type="molecule type" value="Genomic_DNA"/>
</dbReference>
<name>A0A1J7JB09_9PEZI</name>
<feature type="region of interest" description="Disordered" evidence="1">
    <location>
        <begin position="24"/>
        <end position="80"/>
    </location>
</feature>